<proteinExistence type="predicted"/>
<dbReference type="RefSeq" id="WP_309827834.1">
    <property type="nucleotide sequence ID" value="NZ_JAVIZX010000001.1"/>
</dbReference>
<accession>A0ABU1IBV9</accession>
<evidence type="ECO:0000313" key="2">
    <source>
        <dbReference type="Proteomes" id="UP001267710"/>
    </source>
</evidence>
<keyword evidence="2" id="KW-1185">Reference proteome</keyword>
<comment type="caution">
    <text evidence="1">The sequence shown here is derived from an EMBL/GenBank/DDBJ whole genome shotgun (WGS) entry which is preliminary data.</text>
</comment>
<dbReference type="Proteomes" id="UP001267710">
    <property type="component" value="Unassembled WGS sequence"/>
</dbReference>
<dbReference type="InterPro" id="IPR007433">
    <property type="entry name" value="DUF481"/>
</dbReference>
<dbReference type="Pfam" id="PF04338">
    <property type="entry name" value="DUF481"/>
    <property type="match status" value="1"/>
</dbReference>
<sequence>MPRNSALHRTPPLIASLGLAAALGLPGLAHSQITLKPDGQWRYLFTASANATTGNSDTANLNAQGDAVRLTDYDKLSLTGKVAYANSDGAKTTQRMNAGGQYNRDFSPLNFGFGSADYLRDRPSNIASRFSVATGVGRHVIREEDHSLDLSVGVGYSDDRYVEPSEVADAVRSTYGRLEGVLAEESNHRLTSNTSLRQKFTFYPNLRDSSSYRAQFDVGLSVAMTPTMNLTTGVNYRYNNDPGTGLKRTDAALVTGVSFRFD</sequence>
<evidence type="ECO:0000313" key="1">
    <source>
        <dbReference type="EMBL" id="MDR6213928.1"/>
    </source>
</evidence>
<name>A0ABU1IBV9_9BURK</name>
<gene>
    <name evidence="1" type="ORF">QE399_001617</name>
</gene>
<dbReference type="EMBL" id="JAVIZX010000001">
    <property type="protein sequence ID" value="MDR6213928.1"/>
    <property type="molecule type" value="Genomic_DNA"/>
</dbReference>
<protein>
    <submittedName>
        <fullName evidence="1">Salt-induced outer membrane protein</fullName>
    </submittedName>
</protein>
<organism evidence="1 2">
    <name type="scientific">Paracidovorax wautersii</name>
    <dbReference type="NCBI Taxonomy" id="1177982"/>
    <lineage>
        <taxon>Bacteria</taxon>
        <taxon>Pseudomonadati</taxon>
        <taxon>Pseudomonadota</taxon>
        <taxon>Betaproteobacteria</taxon>
        <taxon>Burkholderiales</taxon>
        <taxon>Comamonadaceae</taxon>
        <taxon>Paracidovorax</taxon>
    </lineage>
</organism>
<reference evidence="1 2" key="1">
    <citation type="submission" date="2023-08" db="EMBL/GenBank/DDBJ databases">
        <title>Functional and genomic diversity of the sorghum phyllosphere microbiome.</title>
        <authorList>
            <person name="Shade A."/>
        </authorList>
    </citation>
    <scope>NUCLEOTIDE SEQUENCE [LARGE SCALE GENOMIC DNA]</scope>
    <source>
        <strain evidence="1 2">SORGH_AS_0335</strain>
    </source>
</reference>